<organism evidence="2 3">
    <name type="scientific">Paraburkholderia elongata</name>
    <dbReference type="NCBI Taxonomy" id="2675747"/>
    <lineage>
        <taxon>Bacteria</taxon>
        <taxon>Pseudomonadati</taxon>
        <taxon>Pseudomonadota</taxon>
        <taxon>Betaproteobacteria</taxon>
        <taxon>Burkholderiales</taxon>
        <taxon>Burkholderiaceae</taxon>
        <taxon>Paraburkholderia</taxon>
    </lineage>
</organism>
<dbReference type="Proteomes" id="UP000655523">
    <property type="component" value="Unassembled WGS sequence"/>
</dbReference>
<comment type="caution">
    <text evidence="2">The sequence shown here is derived from an EMBL/GenBank/DDBJ whole genome shotgun (WGS) entry which is preliminary data.</text>
</comment>
<feature type="transmembrane region" description="Helical" evidence="1">
    <location>
        <begin position="28"/>
        <end position="50"/>
    </location>
</feature>
<accession>A0A972NLD0</accession>
<gene>
    <name evidence="2" type="ORF">GNZ13_10490</name>
</gene>
<evidence type="ECO:0000313" key="2">
    <source>
        <dbReference type="EMBL" id="NPT55027.1"/>
    </source>
</evidence>
<dbReference type="InterPro" id="IPR016174">
    <property type="entry name" value="Di-haem_cyt_TM"/>
</dbReference>
<keyword evidence="1" id="KW-0812">Transmembrane</keyword>
<keyword evidence="1" id="KW-0472">Membrane</keyword>
<dbReference type="GO" id="GO:0022904">
    <property type="term" value="P:respiratory electron transport chain"/>
    <property type="evidence" value="ECO:0007669"/>
    <property type="project" value="InterPro"/>
</dbReference>
<keyword evidence="1" id="KW-1133">Transmembrane helix</keyword>
<dbReference type="AlphaFoldDB" id="A0A972NLD0"/>
<reference evidence="2 3" key="1">
    <citation type="submission" date="2019-11" db="EMBL/GenBank/DDBJ databases">
        <title>Metabolism of dissolved organic matter in forest soils.</title>
        <authorList>
            <person name="Cyle K.T."/>
            <person name="Wilhelm R.C."/>
            <person name="Martinez C.E."/>
        </authorList>
    </citation>
    <scope>NUCLEOTIDE SEQUENCE [LARGE SCALE GENOMIC DNA]</scope>
    <source>
        <strain evidence="2 3">5N</strain>
    </source>
</reference>
<sequence>MLLGTLHLALIAPHDIHLYLILRKAHMYLALLLSGTFLMHVSAALFHGLIRKDGVFSSMASGGEAAKADRSKRRASVT</sequence>
<proteinExistence type="predicted"/>
<keyword evidence="3" id="KW-1185">Reference proteome</keyword>
<dbReference type="SUPFAM" id="SSF81342">
    <property type="entry name" value="Transmembrane di-heme cytochromes"/>
    <property type="match status" value="1"/>
</dbReference>
<evidence type="ECO:0008006" key="4">
    <source>
        <dbReference type="Google" id="ProtNLM"/>
    </source>
</evidence>
<name>A0A972NLD0_9BURK</name>
<dbReference type="GO" id="GO:0016020">
    <property type="term" value="C:membrane"/>
    <property type="evidence" value="ECO:0007669"/>
    <property type="project" value="InterPro"/>
</dbReference>
<evidence type="ECO:0000256" key="1">
    <source>
        <dbReference type="SAM" id="Phobius"/>
    </source>
</evidence>
<evidence type="ECO:0000313" key="3">
    <source>
        <dbReference type="Proteomes" id="UP000655523"/>
    </source>
</evidence>
<dbReference type="EMBL" id="WOEZ01000046">
    <property type="protein sequence ID" value="NPT55027.1"/>
    <property type="molecule type" value="Genomic_DNA"/>
</dbReference>
<protein>
    <recommendedName>
        <fullName evidence="4">Cytochrome b561 bacterial/Ni-hydrogenase domain-containing protein</fullName>
    </recommendedName>
</protein>